<sequence>MKADCQIQGCGVDGNLKWGLNSTSHNKKSICHAAWSVKLLSAVAEALLAGNTPDESDVLGSGLAHLQVDSYIALQGILQARKYRFQDMKCLKISRLAKSKQSGMEDWRNEPNDEVVQRGYGKEGSGQEEPTILSFSPQCCKHTNRLLPLTRV</sequence>
<organism evidence="2 3">
    <name type="scientific">Menidia menidia</name>
    <name type="common">Atlantic silverside</name>
    <dbReference type="NCBI Taxonomy" id="238744"/>
    <lineage>
        <taxon>Eukaryota</taxon>
        <taxon>Metazoa</taxon>
        <taxon>Chordata</taxon>
        <taxon>Craniata</taxon>
        <taxon>Vertebrata</taxon>
        <taxon>Euteleostomi</taxon>
        <taxon>Actinopterygii</taxon>
        <taxon>Neopterygii</taxon>
        <taxon>Teleostei</taxon>
        <taxon>Neoteleostei</taxon>
        <taxon>Acanthomorphata</taxon>
        <taxon>Ovalentaria</taxon>
        <taxon>Atherinomorphae</taxon>
        <taxon>Atheriniformes</taxon>
        <taxon>Atherinopsidae</taxon>
        <taxon>Menidiinae</taxon>
        <taxon>Menidia</taxon>
    </lineage>
</organism>
<feature type="region of interest" description="Disordered" evidence="1">
    <location>
        <begin position="102"/>
        <end position="130"/>
    </location>
</feature>
<evidence type="ECO:0000313" key="2">
    <source>
        <dbReference type="EMBL" id="CAG5851160.1"/>
    </source>
</evidence>
<dbReference type="AlphaFoldDB" id="A0A8S4AAB7"/>
<protein>
    <submittedName>
        <fullName evidence="2">(Atlantic silverside) hypothetical protein</fullName>
    </submittedName>
</protein>
<dbReference type="EMBL" id="CAJRST010000001">
    <property type="protein sequence ID" value="CAG5851160.1"/>
    <property type="molecule type" value="Genomic_DNA"/>
</dbReference>
<dbReference type="Proteomes" id="UP000677803">
    <property type="component" value="Unassembled WGS sequence"/>
</dbReference>
<accession>A0A8S4AAB7</accession>
<proteinExistence type="predicted"/>
<evidence type="ECO:0000313" key="3">
    <source>
        <dbReference type="Proteomes" id="UP000677803"/>
    </source>
</evidence>
<keyword evidence="3" id="KW-1185">Reference proteome</keyword>
<reference evidence="2" key="1">
    <citation type="submission" date="2021-05" db="EMBL/GenBank/DDBJ databases">
        <authorList>
            <person name="Tigano A."/>
        </authorList>
    </citation>
    <scope>NUCLEOTIDE SEQUENCE</scope>
</reference>
<comment type="caution">
    <text evidence="2">The sequence shown here is derived from an EMBL/GenBank/DDBJ whole genome shotgun (WGS) entry which is preliminary data.</text>
</comment>
<name>A0A8S4AAB7_9TELE</name>
<gene>
    <name evidence="2" type="ORF">MMEN_LOCUS212</name>
</gene>
<evidence type="ECO:0000256" key="1">
    <source>
        <dbReference type="SAM" id="MobiDB-lite"/>
    </source>
</evidence>